<dbReference type="EMBL" id="NHPA01000048">
    <property type="protein sequence ID" value="OYR66911.1"/>
    <property type="molecule type" value="Genomic_DNA"/>
</dbReference>
<organism evidence="2 4">
    <name type="scientific">Halorubrum ezzemoulense</name>
    <name type="common">Halorubrum chaoviator</name>
    <dbReference type="NCBI Taxonomy" id="337243"/>
    <lineage>
        <taxon>Archaea</taxon>
        <taxon>Methanobacteriati</taxon>
        <taxon>Methanobacteriota</taxon>
        <taxon>Stenosarchaea group</taxon>
        <taxon>Halobacteria</taxon>
        <taxon>Halobacteriales</taxon>
        <taxon>Haloferacaceae</taxon>
        <taxon>Halorubrum</taxon>
    </lineage>
</organism>
<reference evidence="4 5" key="1">
    <citation type="journal article" date="2014" name="Front. Microbiol.">
        <title>Population and genomic analysis of the genus Halorubrum.</title>
        <authorList>
            <person name="Fullmer M.S."/>
            <person name="Soucy S.M."/>
            <person name="Swithers K.S."/>
            <person name="Makkay A.M."/>
            <person name="Wheeler R."/>
            <person name="Ventosa A."/>
            <person name="Gogarten J.P."/>
            <person name="Papke R.T."/>
        </authorList>
    </citation>
    <scope>NUCLEOTIDE SEQUENCE [LARGE SCALE GENOMIC DNA]</scope>
    <source>
        <strain evidence="3 5">Ec15</strain>
        <strain evidence="2 4">Ga2p</strain>
    </source>
</reference>
<dbReference type="InterPro" id="IPR001736">
    <property type="entry name" value="PLipase_D/transphosphatidylase"/>
</dbReference>
<dbReference type="GO" id="GO:0032049">
    <property type="term" value="P:cardiolipin biosynthetic process"/>
    <property type="evidence" value="ECO:0007669"/>
    <property type="project" value="UniProtKB-ARBA"/>
</dbReference>
<dbReference type="PANTHER" id="PTHR21248">
    <property type="entry name" value="CARDIOLIPIN SYNTHASE"/>
    <property type="match status" value="1"/>
</dbReference>
<proteinExistence type="predicted"/>
<reference evidence="2" key="2">
    <citation type="submission" date="2017-05" db="EMBL/GenBank/DDBJ databases">
        <authorList>
            <person name="Song R."/>
            <person name="Chenine A.L."/>
            <person name="Ruprecht R.M."/>
        </authorList>
    </citation>
    <scope>NUCLEOTIDE SEQUENCE</scope>
    <source>
        <strain evidence="3">Ec15</strain>
        <strain evidence="2">Ga2p</strain>
    </source>
</reference>
<dbReference type="AlphaFoldDB" id="A0A256JDS9"/>
<feature type="domain" description="PLD phosphodiesterase" evidence="1">
    <location>
        <begin position="218"/>
        <end position="245"/>
    </location>
</feature>
<gene>
    <name evidence="3" type="ORF">DJ76_03965</name>
    <name evidence="2" type="ORF">DJ79_10555</name>
</gene>
<evidence type="ECO:0000313" key="5">
    <source>
        <dbReference type="Proteomes" id="UP000216925"/>
    </source>
</evidence>
<dbReference type="GO" id="GO:0030572">
    <property type="term" value="F:phosphatidyltransferase activity"/>
    <property type="evidence" value="ECO:0007669"/>
    <property type="project" value="UniProtKB-ARBA"/>
</dbReference>
<evidence type="ECO:0000313" key="2">
    <source>
        <dbReference type="EMBL" id="OYR66911.1"/>
    </source>
</evidence>
<dbReference type="EMBL" id="NHPD01000018">
    <property type="protein sequence ID" value="OYR75140.1"/>
    <property type="molecule type" value="Genomic_DNA"/>
</dbReference>
<evidence type="ECO:0000313" key="4">
    <source>
        <dbReference type="Proteomes" id="UP000215607"/>
    </source>
</evidence>
<dbReference type="PROSITE" id="PS50035">
    <property type="entry name" value="PLD"/>
    <property type="match status" value="1"/>
</dbReference>
<evidence type="ECO:0000259" key="1">
    <source>
        <dbReference type="PROSITE" id="PS50035"/>
    </source>
</evidence>
<dbReference type="InterPro" id="IPR025202">
    <property type="entry name" value="PLD-like_dom"/>
</dbReference>
<name>A0A256JDS9_HALEZ</name>
<dbReference type="Proteomes" id="UP000216925">
    <property type="component" value="Unassembled WGS sequence"/>
</dbReference>
<dbReference type="PANTHER" id="PTHR21248:SF12">
    <property type="entry name" value="CARDIOLIPIN SYNTHASE C"/>
    <property type="match status" value="1"/>
</dbReference>
<dbReference type="SUPFAM" id="SSF56024">
    <property type="entry name" value="Phospholipase D/nuclease"/>
    <property type="match status" value="1"/>
</dbReference>
<comment type="caution">
    <text evidence="2">The sequence shown here is derived from an EMBL/GenBank/DDBJ whole genome shotgun (WGS) entry which is preliminary data.</text>
</comment>
<dbReference type="RefSeq" id="WP_094494589.1">
    <property type="nucleotide sequence ID" value="NZ_NHPA01000048.1"/>
</dbReference>
<dbReference type="CDD" id="cd00138">
    <property type="entry name" value="PLDc_SF"/>
    <property type="match status" value="1"/>
</dbReference>
<dbReference type="Pfam" id="PF13091">
    <property type="entry name" value="PLDc_2"/>
    <property type="match status" value="1"/>
</dbReference>
<dbReference type="Gene3D" id="3.30.870.10">
    <property type="entry name" value="Endonuclease Chain A"/>
    <property type="match status" value="1"/>
</dbReference>
<dbReference type="SMART" id="SM00155">
    <property type="entry name" value="PLDc"/>
    <property type="match status" value="1"/>
</dbReference>
<accession>A0A256JDS9</accession>
<sequence>MELEDLLALERTLRNQEITTQSLLGYCLYLKGKGMTRWERQFQQEFGMDPEVAREVIDWLEYFGVAVRDSDGKIRLNSQSAREMYTRVEWLFEEHDLDQLAQATIDNPDQVNPILNVPDETDFSVASTIIGSLVDLLASVSRSAVVLNPFYTQVGFELLQEALLAVPKRGGTLTLVTRDIYQGSEGNRKYVRQLVKSLQSADQLQQLKIYEFNRNYHNSATFHAKAVIVDRERAYIGSANMTEGSLRNAIELGVVIRGESIPALAETVDKMLASDLFVPVDLEDIQTEGESE</sequence>
<evidence type="ECO:0000313" key="3">
    <source>
        <dbReference type="EMBL" id="OYR75140.1"/>
    </source>
</evidence>
<dbReference type="Proteomes" id="UP000215607">
    <property type="component" value="Unassembled WGS sequence"/>
</dbReference>
<protein>
    <recommendedName>
        <fullName evidence="1">PLD phosphodiesterase domain-containing protein</fullName>
    </recommendedName>
</protein>